<dbReference type="RefSeq" id="WP_208900792.1">
    <property type="nucleotide sequence ID" value="NZ_CP011497.1"/>
</dbReference>
<dbReference type="PANTHER" id="PTHR32309:SF31">
    <property type="entry name" value="CAPSULAR EXOPOLYSACCHARIDE FAMILY"/>
    <property type="match status" value="1"/>
</dbReference>
<evidence type="ECO:0000313" key="3">
    <source>
        <dbReference type="EMBL" id="AKJ13084.1"/>
    </source>
</evidence>
<keyword evidence="4" id="KW-1185">Reference proteome</keyword>
<proteinExistence type="predicted"/>
<feature type="transmembrane region" description="Helical" evidence="2">
    <location>
        <begin position="23"/>
        <end position="45"/>
    </location>
</feature>
<evidence type="ECO:0000313" key="4">
    <source>
        <dbReference type="Proteomes" id="UP000035366"/>
    </source>
</evidence>
<protein>
    <submittedName>
        <fullName evidence="3">Lipopolysaccharide biosynthesis protein</fullName>
    </submittedName>
</protein>
<gene>
    <name evidence="3" type="ORF">ABB07_24530</name>
</gene>
<reference evidence="3 4" key="1">
    <citation type="journal article" date="2015" name="ISME J.">
        <title>Draft Genome Sequence of Streptomyces incarnatus NRRL8089, which Produces the Nucleoside Antibiotic Sinefungin.</title>
        <authorList>
            <person name="Oshima K."/>
            <person name="Hattori M."/>
            <person name="Shimizu H."/>
            <person name="Fukuda K."/>
            <person name="Nemoto M."/>
            <person name="Inagaki K."/>
            <person name="Tamura T."/>
        </authorList>
    </citation>
    <scope>NUCLEOTIDE SEQUENCE [LARGE SCALE GENOMIC DNA]</scope>
    <source>
        <strain evidence="3 4">NRRL 8089</strain>
    </source>
</reference>
<dbReference type="InterPro" id="IPR050445">
    <property type="entry name" value="Bact_polysacc_biosynth/exp"/>
</dbReference>
<evidence type="ECO:0000256" key="2">
    <source>
        <dbReference type="SAM" id="Phobius"/>
    </source>
</evidence>
<keyword evidence="2" id="KW-0472">Membrane</keyword>
<name>A0ABM5TPY1_9ACTN</name>
<organism evidence="3 4">
    <name type="scientific">Streptomyces incarnatus</name>
    <dbReference type="NCBI Taxonomy" id="665007"/>
    <lineage>
        <taxon>Bacteria</taxon>
        <taxon>Bacillati</taxon>
        <taxon>Actinomycetota</taxon>
        <taxon>Actinomycetes</taxon>
        <taxon>Kitasatosporales</taxon>
        <taxon>Streptomycetaceae</taxon>
        <taxon>Streptomyces</taxon>
    </lineage>
</organism>
<sequence length="222" mass="22268">MSDSPSSPVRPPRRTLARAGRLLLRWIIPAGALVGAAAGGVYGVVTPARYSATSYVIAVPADRAKADSATALGFAQGYGRVVTDPAVLGQVQAQAGVPVDKLRGSVQAATSPDAPMIAITATSERPARAAAIANAVSGVLTQQSNRTRNDTGVALVGLSRALKPTRPSSESPALTSLVGAAAGGLLGGLVLLARPRRAVEDDGTGRAQLPGPAPAADAQAVR</sequence>
<dbReference type="PANTHER" id="PTHR32309">
    <property type="entry name" value="TYROSINE-PROTEIN KINASE"/>
    <property type="match status" value="1"/>
</dbReference>
<keyword evidence="2" id="KW-0812">Transmembrane</keyword>
<dbReference type="EMBL" id="CP011497">
    <property type="protein sequence ID" value="AKJ13084.1"/>
    <property type="molecule type" value="Genomic_DNA"/>
</dbReference>
<feature type="region of interest" description="Disordered" evidence="1">
    <location>
        <begin position="199"/>
        <end position="222"/>
    </location>
</feature>
<feature type="transmembrane region" description="Helical" evidence="2">
    <location>
        <begin position="173"/>
        <end position="193"/>
    </location>
</feature>
<keyword evidence="2" id="KW-1133">Transmembrane helix</keyword>
<accession>A0ABM5TPY1</accession>
<evidence type="ECO:0000256" key="1">
    <source>
        <dbReference type="SAM" id="MobiDB-lite"/>
    </source>
</evidence>
<dbReference type="Proteomes" id="UP000035366">
    <property type="component" value="Chromosome"/>
</dbReference>